<evidence type="ECO:0000256" key="1">
    <source>
        <dbReference type="ARBA" id="ARBA00005696"/>
    </source>
</evidence>
<dbReference type="PANTHER" id="PTHR14957:SF1">
    <property type="entry name" value="UBIQUITIN-LIKE-CONJUGATING ENZYME ATG10"/>
    <property type="match status" value="1"/>
</dbReference>
<evidence type="ECO:0000256" key="4">
    <source>
        <dbReference type="ARBA" id="ARBA00022786"/>
    </source>
</evidence>
<dbReference type="PANTHER" id="PTHR14957">
    <property type="entry name" value="UBIQUITIN-LIKE-CONJUGATING ENZYME ATG10"/>
    <property type="match status" value="1"/>
</dbReference>
<keyword evidence="6" id="KW-0072">Autophagy</keyword>
<evidence type="ECO:0000313" key="9">
    <source>
        <dbReference type="Proteomes" id="UP000249464"/>
    </source>
</evidence>
<dbReference type="Proteomes" id="UP000249464">
    <property type="component" value="Unassembled WGS sequence"/>
</dbReference>
<evidence type="ECO:0000313" key="8">
    <source>
        <dbReference type="EMBL" id="SGY24210.1"/>
    </source>
</evidence>
<dbReference type="InterPro" id="IPR007135">
    <property type="entry name" value="Atg3/Atg10"/>
</dbReference>
<dbReference type="AlphaFoldDB" id="A0A2X0MR96"/>
<accession>A0A2X0MR96</accession>
<organism evidence="8 9">
    <name type="scientific">Microbotryum silenes-dioicae</name>
    <dbReference type="NCBI Taxonomy" id="796604"/>
    <lineage>
        <taxon>Eukaryota</taxon>
        <taxon>Fungi</taxon>
        <taxon>Dikarya</taxon>
        <taxon>Basidiomycota</taxon>
        <taxon>Pucciniomycotina</taxon>
        <taxon>Microbotryomycetes</taxon>
        <taxon>Microbotryales</taxon>
        <taxon>Microbotryaceae</taxon>
        <taxon>Microbotryum</taxon>
    </lineage>
</organism>
<dbReference type="STRING" id="796604.A0A2X0MR96"/>
<keyword evidence="9" id="KW-1185">Reference proteome</keyword>
<reference evidence="8 9" key="1">
    <citation type="submission" date="2016-11" db="EMBL/GenBank/DDBJ databases">
        <authorList>
            <person name="Jaros S."/>
            <person name="Januszkiewicz K."/>
            <person name="Wedrychowicz H."/>
        </authorList>
    </citation>
    <scope>NUCLEOTIDE SEQUENCE [LARGE SCALE GENOMIC DNA]</scope>
</reference>
<sequence>MRGKETVDPTAYPGLGYLERAPLKTRIYRRLADSPPPEVDDRPNPLEDYVGTTLDEPQDSSSLVVDHESTATEPCTLTLYVCWSPTYHVPVLYFMAHKQNGAPLKLSELFNSAIFQHIYYKIATDTSEPAPPTLTSESDDPLSPAPFISQADHPTLGVPTWFLHPCNTQAIIQEVLCEDQGSTTTYFDTWLMVVGSVVDLRE</sequence>
<keyword evidence="5" id="KW-0653">Protein transport</keyword>
<dbReference type="Gene3D" id="3.30.1460.50">
    <property type="match status" value="1"/>
</dbReference>
<name>A0A2X0MR96_9BASI</name>
<evidence type="ECO:0000256" key="7">
    <source>
        <dbReference type="ARBA" id="ARBA00029833"/>
    </source>
</evidence>
<dbReference type="GO" id="GO:0061651">
    <property type="term" value="F:Atg12 conjugating enzyme activity"/>
    <property type="evidence" value="ECO:0007669"/>
    <property type="project" value="TreeGrafter"/>
</dbReference>
<evidence type="ECO:0000256" key="5">
    <source>
        <dbReference type="ARBA" id="ARBA00022927"/>
    </source>
</evidence>
<dbReference type="GO" id="GO:0032446">
    <property type="term" value="P:protein modification by small protein conjugation"/>
    <property type="evidence" value="ECO:0007669"/>
    <property type="project" value="TreeGrafter"/>
</dbReference>
<dbReference type="GO" id="GO:0000045">
    <property type="term" value="P:autophagosome assembly"/>
    <property type="evidence" value="ECO:0007669"/>
    <property type="project" value="TreeGrafter"/>
</dbReference>
<protein>
    <recommendedName>
        <fullName evidence="2">Ubiquitin-like-conjugating enzyme ATG10</fullName>
    </recommendedName>
    <alternativeName>
        <fullName evidence="7">Autophagy-related protein 10</fullName>
    </alternativeName>
</protein>
<dbReference type="GO" id="GO:0000422">
    <property type="term" value="P:autophagy of mitochondrion"/>
    <property type="evidence" value="ECO:0007669"/>
    <property type="project" value="TreeGrafter"/>
</dbReference>
<dbReference type="Pfam" id="PF03987">
    <property type="entry name" value="Autophagy_act_C"/>
    <property type="match status" value="1"/>
</dbReference>
<gene>
    <name evidence="8" type="primary">BQ5605_C019g09021</name>
    <name evidence="8" type="ORF">BQ5605_C019G09021</name>
</gene>
<evidence type="ECO:0000256" key="2">
    <source>
        <dbReference type="ARBA" id="ARBA00021099"/>
    </source>
</evidence>
<dbReference type="EMBL" id="FQNC01000019">
    <property type="protein sequence ID" value="SGY24210.1"/>
    <property type="molecule type" value="Genomic_DNA"/>
</dbReference>
<dbReference type="GO" id="GO:0015031">
    <property type="term" value="P:protein transport"/>
    <property type="evidence" value="ECO:0007669"/>
    <property type="project" value="UniProtKB-KW"/>
</dbReference>
<keyword evidence="4" id="KW-0833">Ubl conjugation pathway</keyword>
<keyword evidence="5" id="KW-0813">Transport</keyword>
<keyword evidence="3" id="KW-0808">Transferase</keyword>
<proteinExistence type="inferred from homology"/>
<comment type="similarity">
    <text evidence="1">Belongs to the ATG10 family.</text>
</comment>
<dbReference type="GO" id="GO:0005829">
    <property type="term" value="C:cytosol"/>
    <property type="evidence" value="ECO:0007669"/>
    <property type="project" value="TreeGrafter"/>
</dbReference>
<evidence type="ECO:0000256" key="3">
    <source>
        <dbReference type="ARBA" id="ARBA00022679"/>
    </source>
</evidence>
<evidence type="ECO:0000256" key="6">
    <source>
        <dbReference type="ARBA" id="ARBA00023006"/>
    </source>
</evidence>